<dbReference type="EMBL" id="JBHSMH010000021">
    <property type="protein sequence ID" value="MFC5468863.1"/>
    <property type="molecule type" value="Genomic_DNA"/>
</dbReference>
<dbReference type="SUPFAM" id="SSF46894">
    <property type="entry name" value="C-terminal effector domain of the bipartite response regulators"/>
    <property type="match status" value="1"/>
</dbReference>
<keyword evidence="3" id="KW-0804">Transcription</keyword>
<dbReference type="Pfam" id="PF00196">
    <property type="entry name" value="GerE"/>
    <property type="match status" value="1"/>
</dbReference>
<gene>
    <name evidence="5" type="ORF">ACFPPD_09015</name>
</gene>
<keyword evidence="6" id="KW-1185">Reference proteome</keyword>
<dbReference type="CDD" id="cd06170">
    <property type="entry name" value="LuxR_C_like"/>
    <property type="match status" value="1"/>
</dbReference>
<protein>
    <submittedName>
        <fullName evidence="5">LuxR C-terminal-related transcriptional regulator</fullName>
    </submittedName>
</protein>
<dbReference type="PROSITE" id="PS50043">
    <property type="entry name" value="HTH_LUXR_2"/>
    <property type="match status" value="1"/>
</dbReference>
<evidence type="ECO:0000256" key="2">
    <source>
        <dbReference type="ARBA" id="ARBA00023125"/>
    </source>
</evidence>
<keyword evidence="2" id="KW-0238">DNA-binding</keyword>
<keyword evidence="1" id="KW-0805">Transcription regulation</keyword>
<feature type="domain" description="HTH luxR-type" evidence="4">
    <location>
        <begin position="536"/>
        <end position="601"/>
    </location>
</feature>
<organism evidence="5 6">
    <name type="scientific">Cohnella suwonensis</name>
    <dbReference type="NCBI Taxonomy" id="696072"/>
    <lineage>
        <taxon>Bacteria</taxon>
        <taxon>Bacillati</taxon>
        <taxon>Bacillota</taxon>
        <taxon>Bacilli</taxon>
        <taxon>Bacillales</taxon>
        <taxon>Paenibacillaceae</taxon>
        <taxon>Cohnella</taxon>
    </lineage>
</organism>
<dbReference type="PRINTS" id="PR00038">
    <property type="entry name" value="HTHLUXR"/>
</dbReference>
<evidence type="ECO:0000259" key="4">
    <source>
        <dbReference type="PROSITE" id="PS50043"/>
    </source>
</evidence>
<evidence type="ECO:0000313" key="6">
    <source>
        <dbReference type="Proteomes" id="UP001596105"/>
    </source>
</evidence>
<dbReference type="InterPro" id="IPR036388">
    <property type="entry name" value="WH-like_DNA-bd_sf"/>
</dbReference>
<comment type="caution">
    <text evidence="5">The sequence shown here is derived from an EMBL/GenBank/DDBJ whole genome shotgun (WGS) entry which is preliminary data.</text>
</comment>
<evidence type="ECO:0000256" key="3">
    <source>
        <dbReference type="ARBA" id="ARBA00023163"/>
    </source>
</evidence>
<accession>A0ABW0LW73</accession>
<name>A0ABW0LW73_9BACL</name>
<evidence type="ECO:0000256" key="1">
    <source>
        <dbReference type="ARBA" id="ARBA00023015"/>
    </source>
</evidence>
<dbReference type="InterPro" id="IPR016032">
    <property type="entry name" value="Sig_transdc_resp-reg_C-effctor"/>
</dbReference>
<reference evidence="6" key="1">
    <citation type="journal article" date="2019" name="Int. J. Syst. Evol. Microbiol.">
        <title>The Global Catalogue of Microorganisms (GCM) 10K type strain sequencing project: providing services to taxonomists for standard genome sequencing and annotation.</title>
        <authorList>
            <consortium name="The Broad Institute Genomics Platform"/>
            <consortium name="The Broad Institute Genome Sequencing Center for Infectious Disease"/>
            <person name="Wu L."/>
            <person name="Ma J."/>
        </authorList>
    </citation>
    <scope>NUCLEOTIDE SEQUENCE [LARGE SCALE GENOMIC DNA]</scope>
    <source>
        <strain evidence="6">CCUG 57113</strain>
    </source>
</reference>
<proteinExistence type="predicted"/>
<dbReference type="Proteomes" id="UP001596105">
    <property type="component" value="Unassembled WGS sequence"/>
</dbReference>
<dbReference type="InterPro" id="IPR000792">
    <property type="entry name" value="Tscrpt_reg_LuxR_C"/>
</dbReference>
<dbReference type="PANTHER" id="PTHR44688">
    <property type="entry name" value="DNA-BINDING TRANSCRIPTIONAL ACTIVATOR DEVR_DOSR"/>
    <property type="match status" value="1"/>
</dbReference>
<sequence length="604" mass="69324">MSVPLIRVDSRDFHHSPFALARAIIFASRPFRDPNPCDEGSNCVDIVNELARQHGLAVIAFDTYEEMNDVDAWIRDFFVSGLDQSVRVLIAGRKPLAGSWIASPAWRQILQALPLSPFDRETCMKYIQRFGTLENVRADDIYRFTQGHPLTLSLVMALSPSERPKFAKSGRSGEPAHAFAEIAAGWLREVPEEIRHLIEAGSVVRSFNKELLEWLLSCTLSSSSFDAVTRLSFMRLHPGNGWVMHDLLRHALANHLQNSSPEYYGKLMERSARYYLRQLDQSELTDDSFVITNLFYILGGSVMRSNYLANTPENACYVEEVRRDNVKEMLQYMEQRRKNSQNYRKMFWDGNHHELMAAYEQKLLPLLEPLEILPLGRDTIRMVKNHSDEMMGVFVTIPIHRDSIAYLSTFPTTKNYFQVLSAKEFEEHRSPPDQPAGWFIFHAETRKDADHGVESEISRLLMNLSSKRKMILFSTPLEENWRIASRLGYEEVEGAAHYLYGEKYPSRTFRLDLRGRKLLEYCDALIRNAFPNKPMPAAGSFDFSKREQEVAALVMEGMSNQEIAAKLFINENTVKKHVSKLLNKAGARSRTQLFKRLTSPAANR</sequence>
<dbReference type="SMART" id="SM00421">
    <property type="entry name" value="HTH_LUXR"/>
    <property type="match status" value="1"/>
</dbReference>
<evidence type="ECO:0000313" key="5">
    <source>
        <dbReference type="EMBL" id="MFC5468863.1"/>
    </source>
</evidence>
<dbReference type="PANTHER" id="PTHR44688:SF16">
    <property type="entry name" value="DNA-BINDING TRANSCRIPTIONAL ACTIVATOR DEVR_DOSR"/>
    <property type="match status" value="1"/>
</dbReference>
<dbReference type="Gene3D" id="1.10.10.10">
    <property type="entry name" value="Winged helix-like DNA-binding domain superfamily/Winged helix DNA-binding domain"/>
    <property type="match status" value="1"/>
</dbReference>
<dbReference type="RefSeq" id="WP_378081925.1">
    <property type="nucleotide sequence ID" value="NZ_JBHSMH010000021.1"/>
</dbReference>